<organism evidence="6">
    <name type="scientific">Amphimedon queenslandica</name>
    <name type="common">Sponge</name>
    <dbReference type="NCBI Taxonomy" id="400682"/>
    <lineage>
        <taxon>Eukaryota</taxon>
        <taxon>Metazoa</taxon>
        <taxon>Porifera</taxon>
        <taxon>Demospongiae</taxon>
        <taxon>Heteroscleromorpha</taxon>
        <taxon>Haplosclerida</taxon>
        <taxon>Niphatidae</taxon>
        <taxon>Amphimedon</taxon>
    </lineage>
</organism>
<dbReference type="AlphaFoldDB" id="A0A1X7UII7"/>
<evidence type="ECO:0000256" key="3">
    <source>
        <dbReference type="ARBA" id="ARBA00023134"/>
    </source>
</evidence>
<evidence type="ECO:0000256" key="1">
    <source>
        <dbReference type="ARBA" id="ARBA00006270"/>
    </source>
</evidence>
<comment type="similarity">
    <text evidence="1">Belongs to the small GTPase superfamily. Rab family.</text>
</comment>
<dbReference type="Pfam" id="PF00071">
    <property type="entry name" value="Ras"/>
    <property type="match status" value="1"/>
</dbReference>
<evidence type="ECO:0000256" key="2">
    <source>
        <dbReference type="ARBA" id="ARBA00022741"/>
    </source>
</evidence>
<dbReference type="OMA" id="RFADNTX"/>
<sequence length="108" mass="12000">MDTLVEENLFLYRGVLYVEVILYIGNKNDSPDKKVVSTEDAQKFSEQIGIDLYETSAKENINVEEVFYAITRLVLKTKKETAKDGGGTKDTIKVNKSSGAKGGKKKCC</sequence>
<dbReference type="EnsemblMetazoa" id="Aqu2.1.27475_001">
    <property type="protein sequence ID" value="Aqu2.1.27475_001"/>
    <property type="gene ID" value="Aqu2.1.27475"/>
</dbReference>
<dbReference type="SMART" id="SM00175">
    <property type="entry name" value="RAB"/>
    <property type="match status" value="1"/>
</dbReference>
<dbReference type="PROSITE" id="PS51421">
    <property type="entry name" value="RAS"/>
    <property type="match status" value="1"/>
</dbReference>
<keyword evidence="2" id="KW-0547">Nucleotide-binding</keyword>
<dbReference type="PANTHER" id="PTHR47980">
    <property type="entry name" value="LD44762P"/>
    <property type="match status" value="1"/>
</dbReference>
<keyword evidence="4" id="KW-0636">Prenylation</keyword>
<feature type="compositionally biased region" description="Basic and acidic residues" evidence="5">
    <location>
        <begin position="81"/>
        <end position="93"/>
    </location>
</feature>
<dbReference type="PRINTS" id="PR00449">
    <property type="entry name" value="RASTRNSFRMNG"/>
</dbReference>
<dbReference type="InterPro" id="IPR027417">
    <property type="entry name" value="P-loop_NTPase"/>
</dbReference>
<dbReference type="Gene3D" id="3.40.50.300">
    <property type="entry name" value="P-loop containing nucleotide triphosphate hydrolases"/>
    <property type="match status" value="1"/>
</dbReference>
<dbReference type="STRING" id="400682.A0A1X7UII7"/>
<keyword evidence="4" id="KW-0449">Lipoprotein</keyword>
<feature type="region of interest" description="Disordered" evidence="5">
    <location>
        <begin position="81"/>
        <end position="108"/>
    </location>
</feature>
<dbReference type="PROSITE" id="PS51419">
    <property type="entry name" value="RAB"/>
    <property type="match status" value="1"/>
</dbReference>
<dbReference type="SUPFAM" id="SSF52540">
    <property type="entry name" value="P-loop containing nucleoside triphosphate hydrolases"/>
    <property type="match status" value="1"/>
</dbReference>
<dbReference type="InterPro" id="IPR050305">
    <property type="entry name" value="Small_GTPase_Rab"/>
</dbReference>
<evidence type="ECO:0000256" key="5">
    <source>
        <dbReference type="SAM" id="MobiDB-lite"/>
    </source>
</evidence>
<evidence type="ECO:0000256" key="4">
    <source>
        <dbReference type="ARBA" id="ARBA00023289"/>
    </source>
</evidence>
<proteinExistence type="inferred from homology"/>
<protein>
    <submittedName>
        <fullName evidence="6">Uncharacterized protein</fullName>
    </submittedName>
</protein>
<dbReference type="InterPro" id="IPR001806">
    <property type="entry name" value="Small_GTPase"/>
</dbReference>
<dbReference type="eggNOG" id="KOG0079">
    <property type="taxonomic scope" value="Eukaryota"/>
</dbReference>
<accession>A0A1X7UII7</accession>
<dbReference type="InParanoid" id="A0A1X7UII7"/>
<evidence type="ECO:0000313" key="6">
    <source>
        <dbReference type="EnsemblMetazoa" id="Aqu2.1.27475_001"/>
    </source>
</evidence>
<dbReference type="GO" id="GO:0005525">
    <property type="term" value="F:GTP binding"/>
    <property type="evidence" value="ECO:0007669"/>
    <property type="project" value="UniProtKB-KW"/>
</dbReference>
<keyword evidence="3" id="KW-0342">GTP-binding</keyword>
<reference evidence="6" key="1">
    <citation type="submission" date="2017-05" db="UniProtKB">
        <authorList>
            <consortium name="EnsemblMetazoa"/>
        </authorList>
    </citation>
    <scope>IDENTIFICATION</scope>
</reference>
<dbReference type="GO" id="GO:0003924">
    <property type="term" value="F:GTPase activity"/>
    <property type="evidence" value="ECO:0007669"/>
    <property type="project" value="InterPro"/>
</dbReference>
<name>A0A1X7UII7_AMPQE</name>